<dbReference type="InterPro" id="IPR050640">
    <property type="entry name" value="Bact_2-comp_sensor_kinase"/>
</dbReference>
<comment type="subcellular location">
    <subcellularLocation>
        <location evidence="1">Membrane</location>
    </subcellularLocation>
</comment>
<dbReference type="InterPro" id="IPR003594">
    <property type="entry name" value="HATPase_dom"/>
</dbReference>
<feature type="transmembrane region" description="Helical" evidence="6">
    <location>
        <begin position="288"/>
        <end position="311"/>
    </location>
</feature>
<evidence type="ECO:0000259" key="7">
    <source>
        <dbReference type="PROSITE" id="PS50885"/>
    </source>
</evidence>
<dbReference type="InterPro" id="IPR010559">
    <property type="entry name" value="Sig_transdc_His_kin_internal"/>
</dbReference>
<evidence type="ECO:0000313" key="8">
    <source>
        <dbReference type="EMBL" id="EMS71637.1"/>
    </source>
</evidence>
<dbReference type="InterPro" id="IPR003660">
    <property type="entry name" value="HAMP_dom"/>
</dbReference>
<gene>
    <name evidence="8" type="ORF">CTER_2441</name>
</gene>
<feature type="domain" description="HAMP" evidence="7">
    <location>
        <begin position="312"/>
        <end position="365"/>
    </location>
</feature>
<dbReference type="PROSITE" id="PS50885">
    <property type="entry name" value="HAMP"/>
    <property type="match status" value="1"/>
</dbReference>
<dbReference type="PANTHER" id="PTHR34220">
    <property type="entry name" value="SENSOR HISTIDINE KINASE YPDA"/>
    <property type="match status" value="1"/>
</dbReference>
<dbReference type="GO" id="GO:0016020">
    <property type="term" value="C:membrane"/>
    <property type="evidence" value="ECO:0007669"/>
    <property type="project" value="UniProtKB-SubCell"/>
</dbReference>
<accession>S0FIV8</accession>
<dbReference type="EMBL" id="AORV01000035">
    <property type="protein sequence ID" value="EMS71637.1"/>
    <property type="molecule type" value="Genomic_DNA"/>
</dbReference>
<dbReference type="EC" id="2.7.13.3" evidence="8"/>
<reference evidence="8 9" key="1">
    <citation type="journal article" date="2013" name="Genome Announc.">
        <title>Draft Genome Sequence of the Cellulolytic, Mesophilic, Anaerobic Bacterium Clostridium termitidis Strain CT1112 (DSM 5398).</title>
        <authorList>
            <person name="Lal S."/>
            <person name="Ramachandran U."/>
            <person name="Zhang X."/>
            <person name="Munir R."/>
            <person name="Sparling R."/>
            <person name="Levin D.B."/>
        </authorList>
    </citation>
    <scope>NUCLEOTIDE SEQUENCE [LARGE SCALE GENOMIC DNA]</scope>
    <source>
        <strain evidence="8 9">CT1112</strain>
    </source>
</reference>
<comment type="caution">
    <text evidence="8">The sequence shown here is derived from an EMBL/GenBank/DDBJ whole genome shotgun (WGS) entry which is preliminary data.</text>
</comment>
<dbReference type="eggNOG" id="COG2972">
    <property type="taxonomic scope" value="Bacteria"/>
</dbReference>
<keyword evidence="9" id="KW-1185">Reference proteome</keyword>
<evidence type="ECO:0000256" key="4">
    <source>
        <dbReference type="ARBA" id="ARBA00022777"/>
    </source>
</evidence>
<organism evidence="8 9">
    <name type="scientific">Ruminiclostridium cellobioparum subsp. termitidis CT1112</name>
    <dbReference type="NCBI Taxonomy" id="1195236"/>
    <lineage>
        <taxon>Bacteria</taxon>
        <taxon>Bacillati</taxon>
        <taxon>Bacillota</taxon>
        <taxon>Clostridia</taxon>
        <taxon>Eubacteriales</taxon>
        <taxon>Oscillospiraceae</taxon>
        <taxon>Ruminiclostridium</taxon>
    </lineage>
</organism>
<dbReference type="Gene3D" id="3.30.565.10">
    <property type="entry name" value="Histidine kinase-like ATPase, C-terminal domain"/>
    <property type="match status" value="1"/>
</dbReference>
<sequence length="600" mass="69014">MRKFFLQFDNVSIRRKFILVYIFCICLPVVAGTIIWMAFTSQSMQQNVIHYLDQTFEGAASDFNILTQTAVNVANQVNADNTLLNDLSKSFSTPVEHYDLYWSSLRKRFNMYLVSNPEIAEVSLYIDDPHFINTDYFRVLDDKARNTQWYKMASQTDTDIMVYPGSTAIAITPYSNRLTIVRKIKSPTYLNNATNYLLIELKLDRVITKVKDEGGSVDVYLTAPGDNIIWSNQYTNKFNLKNPSVLQLPPNNNYYILQKSIGPAPYFEGWKITGVYDKFVIFKKQIVVLIYILLITLSLSAFSVFLIWAVLNSMRYRLSALSRHIKKVSEDHLEPLMLENTGQDEVGLLIITYNKMIAEINGLINDVYKLEMQKKSIEVENIRAEYQYLQAQVDPHFLFNTLNAILVFCVKNGYTELAGVISSLSKLFKRMLTTGGDLIPVTEELNFIEKYLDIEKFRFGDKFEYEIQISPEVIESNRFIPKMSVQPIVENACKHGLQSSIEDNRRLVIKADIIDMALVISVRDNGSGMDKEKVAAIFNKLENPKSELNLEAGSYDETESGVGIQNVYRRMMMNYGERFHFKIYSIPDQGTEIILRIEEV</sequence>
<dbReference type="Pfam" id="PF02518">
    <property type="entry name" value="HATPase_c"/>
    <property type="match status" value="1"/>
</dbReference>
<keyword evidence="6" id="KW-0472">Membrane</keyword>
<dbReference type="InterPro" id="IPR036890">
    <property type="entry name" value="HATPase_C_sf"/>
</dbReference>
<evidence type="ECO:0000256" key="6">
    <source>
        <dbReference type="SAM" id="Phobius"/>
    </source>
</evidence>
<dbReference type="Proteomes" id="UP000014155">
    <property type="component" value="Unassembled WGS sequence"/>
</dbReference>
<proteinExistence type="predicted"/>
<keyword evidence="6" id="KW-0812">Transmembrane</keyword>
<protein>
    <submittedName>
        <fullName evidence="8">Integral membrane sensor signal transduction histidine kinase</fullName>
        <ecNumber evidence="8">2.7.13.3</ecNumber>
    </submittedName>
</protein>
<dbReference type="AlphaFoldDB" id="S0FIV8"/>
<dbReference type="STRING" id="1195236.CTER_2441"/>
<dbReference type="RefSeq" id="WP_004625975.1">
    <property type="nucleotide sequence ID" value="NZ_AORV01000035.1"/>
</dbReference>
<dbReference type="Pfam" id="PF06580">
    <property type="entry name" value="His_kinase"/>
    <property type="match status" value="1"/>
</dbReference>
<dbReference type="SUPFAM" id="SSF55874">
    <property type="entry name" value="ATPase domain of HSP90 chaperone/DNA topoisomerase II/histidine kinase"/>
    <property type="match status" value="1"/>
</dbReference>
<keyword evidence="2" id="KW-0597">Phosphoprotein</keyword>
<keyword evidence="3 8" id="KW-0808">Transferase</keyword>
<feature type="coiled-coil region" evidence="5">
    <location>
        <begin position="365"/>
        <end position="392"/>
    </location>
</feature>
<dbReference type="PATRIC" id="fig|1195236.3.peg.2756"/>
<evidence type="ECO:0000313" key="9">
    <source>
        <dbReference type="Proteomes" id="UP000014155"/>
    </source>
</evidence>
<evidence type="ECO:0000256" key="1">
    <source>
        <dbReference type="ARBA" id="ARBA00004370"/>
    </source>
</evidence>
<keyword evidence="5" id="KW-0175">Coiled coil</keyword>
<keyword evidence="6" id="KW-1133">Transmembrane helix</keyword>
<evidence type="ECO:0000256" key="2">
    <source>
        <dbReference type="ARBA" id="ARBA00022553"/>
    </source>
</evidence>
<dbReference type="GO" id="GO:0000155">
    <property type="term" value="F:phosphorelay sensor kinase activity"/>
    <property type="evidence" value="ECO:0007669"/>
    <property type="project" value="InterPro"/>
</dbReference>
<dbReference type="Gene3D" id="6.10.340.10">
    <property type="match status" value="1"/>
</dbReference>
<evidence type="ECO:0000256" key="3">
    <source>
        <dbReference type="ARBA" id="ARBA00022679"/>
    </source>
</evidence>
<feature type="transmembrane region" description="Helical" evidence="6">
    <location>
        <begin position="20"/>
        <end position="39"/>
    </location>
</feature>
<keyword evidence="4 8" id="KW-0418">Kinase</keyword>
<name>S0FIV8_RUMCE</name>
<dbReference type="PANTHER" id="PTHR34220:SF7">
    <property type="entry name" value="SENSOR HISTIDINE KINASE YPDA"/>
    <property type="match status" value="1"/>
</dbReference>
<evidence type="ECO:0000256" key="5">
    <source>
        <dbReference type="SAM" id="Coils"/>
    </source>
</evidence>